<proteinExistence type="predicted"/>
<name>A0A1M7TYK3_9RHOB</name>
<dbReference type="STRING" id="1189325.SAMN04488119_110112"/>
<dbReference type="Proteomes" id="UP000184066">
    <property type="component" value="Unassembled WGS sequence"/>
</dbReference>
<keyword evidence="1" id="KW-0732">Signal</keyword>
<dbReference type="SUPFAM" id="SSF53300">
    <property type="entry name" value="vWA-like"/>
    <property type="match status" value="1"/>
</dbReference>
<dbReference type="OrthoDB" id="9792179at2"/>
<dbReference type="InterPro" id="IPR036465">
    <property type="entry name" value="vWFA_dom_sf"/>
</dbReference>
<feature type="chain" id="PRO_5009929584" description="VWFA domain-containing protein" evidence="1">
    <location>
        <begin position="31"/>
        <end position="264"/>
    </location>
</feature>
<dbReference type="Pfam" id="PF06707">
    <property type="entry name" value="DUF1194"/>
    <property type="match status" value="1"/>
</dbReference>
<dbReference type="Gene3D" id="3.40.50.410">
    <property type="entry name" value="von Willebrand factor, type A domain"/>
    <property type="match status" value="1"/>
</dbReference>
<evidence type="ECO:0000256" key="1">
    <source>
        <dbReference type="SAM" id="SignalP"/>
    </source>
</evidence>
<accession>A0A1M7TYK3</accession>
<protein>
    <recommendedName>
        <fullName evidence="4">VWFA domain-containing protein</fullName>
    </recommendedName>
</protein>
<dbReference type="InterPro" id="IPR010607">
    <property type="entry name" value="DUF1194"/>
</dbReference>
<sequence>MSGRGERARRLIRWASAALLAAASPAASQAAGQAGGQEACRLALALAMDVSSSVDAEEYALQSRGLAAALRDEAVRAAMFAPGQGPVALAIYEWSGRDRAAMVAGWTLMRAPADADALAARVLAHPRSQTEFPTALGHALGVGAVLLRRAPPCARRTLDIASDGINNAGFGPSSAYKAFDFGGVTVNALVIGDDPQGLAEYYRAEVIRGPDAFVETARDHGDFARAMRRKLLRELAPPLLLGDAGAAAQSGTRIIRPRKRPANR</sequence>
<reference evidence="2 3" key="1">
    <citation type="submission" date="2016-12" db="EMBL/GenBank/DDBJ databases">
        <authorList>
            <person name="Song W.-J."/>
            <person name="Kurnit D.M."/>
        </authorList>
    </citation>
    <scope>NUCLEOTIDE SEQUENCE [LARGE SCALE GENOMIC DNA]</scope>
    <source>
        <strain evidence="2 3">CGMCC 1.10808</strain>
    </source>
</reference>
<evidence type="ECO:0000313" key="3">
    <source>
        <dbReference type="Proteomes" id="UP000184066"/>
    </source>
</evidence>
<evidence type="ECO:0000313" key="2">
    <source>
        <dbReference type="EMBL" id="SHN75784.1"/>
    </source>
</evidence>
<gene>
    <name evidence="2" type="ORF">SAMN05216200_111112</name>
</gene>
<feature type="signal peptide" evidence="1">
    <location>
        <begin position="1"/>
        <end position="30"/>
    </location>
</feature>
<dbReference type="EMBL" id="FRDL01000011">
    <property type="protein sequence ID" value="SHN75784.1"/>
    <property type="molecule type" value="Genomic_DNA"/>
</dbReference>
<organism evidence="2 3">
    <name type="scientific">Oceanicella actignis</name>
    <dbReference type="NCBI Taxonomy" id="1189325"/>
    <lineage>
        <taxon>Bacteria</taxon>
        <taxon>Pseudomonadati</taxon>
        <taxon>Pseudomonadota</taxon>
        <taxon>Alphaproteobacteria</taxon>
        <taxon>Rhodobacterales</taxon>
        <taxon>Paracoccaceae</taxon>
        <taxon>Oceanicella</taxon>
    </lineage>
</organism>
<dbReference type="AlphaFoldDB" id="A0A1M7TYK3"/>
<keyword evidence="3" id="KW-1185">Reference proteome</keyword>
<dbReference type="RefSeq" id="WP_083581577.1">
    <property type="nucleotide sequence ID" value="NZ_FOHL01000010.1"/>
</dbReference>
<evidence type="ECO:0008006" key="4">
    <source>
        <dbReference type="Google" id="ProtNLM"/>
    </source>
</evidence>